<dbReference type="PANTHER" id="PTHR31286">
    <property type="entry name" value="GLYCINE-RICH CELL WALL STRUCTURAL PROTEIN 1.8-LIKE"/>
    <property type="match status" value="1"/>
</dbReference>
<organism evidence="3 4">
    <name type="scientific">Parasponia andersonii</name>
    <name type="common">Sponia andersonii</name>
    <dbReference type="NCBI Taxonomy" id="3476"/>
    <lineage>
        <taxon>Eukaryota</taxon>
        <taxon>Viridiplantae</taxon>
        <taxon>Streptophyta</taxon>
        <taxon>Embryophyta</taxon>
        <taxon>Tracheophyta</taxon>
        <taxon>Spermatophyta</taxon>
        <taxon>Magnoliopsida</taxon>
        <taxon>eudicotyledons</taxon>
        <taxon>Gunneridae</taxon>
        <taxon>Pentapetalae</taxon>
        <taxon>rosids</taxon>
        <taxon>fabids</taxon>
        <taxon>Rosales</taxon>
        <taxon>Cannabaceae</taxon>
        <taxon>Parasponia</taxon>
    </lineage>
</organism>
<dbReference type="GO" id="GO:0003676">
    <property type="term" value="F:nucleic acid binding"/>
    <property type="evidence" value="ECO:0007669"/>
    <property type="project" value="InterPro"/>
</dbReference>
<comment type="caution">
    <text evidence="3">The sequence shown here is derived from an EMBL/GenBank/DDBJ whole genome shotgun (WGS) entry which is preliminary data.</text>
</comment>
<dbReference type="PANTHER" id="PTHR31286:SF180">
    <property type="entry name" value="OS10G0362600 PROTEIN"/>
    <property type="match status" value="1"/>
</dbReference>
<keyword evidence="1" id="KW-0862">Zinc</keyword>
<dbReference type="AlphaFoldDB" id="A0A2P5B2Z9"/>
<sequence length="189" mass="21643">MWKDFSIFKEKKVFGVEDERDRVLHDEPGHFSHSLLVLKCTDRLTRGVGGDFTYTKFWVQMYGIPLSRMYEEVGFLLGNKIGTTLEVEKDNDDFRYERLSNFCFACGCIGHMVQECLQEEAREMLALQKFPYSIWLRGSNLDRIFHKSSNKVRTKIRSISSREVLGRASAGVAFHDGKSGAVGNPRSST</sequence>
<dbReference type="STRING" id="3476.A0A2P5B2Z9"/>
<evidence type="ECO:0000259" key="2">
    <source>
        <dbReference type="PROSITE" id="PS50158"/>
    </source>
</evidence>
<feature type="domain" description="CCHC-type" evidence="2">
    <location>
        <begin position="103"/>
        <end position="116"/>
    </location>
</feature>
<keyword evidence="4" id="KW-1185">Reference proteome</keyword>
<gene>
    <name evidence="3" type="ORF">PanWU01x14_276330</name>
</gene>
<protein>
    <submittedName>
        <fullName evidence="3">Zinc finger, CCHC-type</fullName>
    </submittedName>
</protein>
<reference evidence="4" key="1">
    <citation type="submission" date="2016-06" db="EMBL/GenBank/DDBJ databases">
        <title>Parallel loss of symbiosis genes in relatives of nitrogen-fixing non-legume Parasponia.</title>
        <authorList>
            <person name="Van Velzen R."/>
            <person name="Holmer R."/>
            <person name="Bu F."/>
            <person name="Rutten L."/>
            <person name="Van Zeijl A."/>
            <person name="Liu W."/>
            <person name="Santuari L."/>
            <person name="Cao Q."/>
            <person name="Sharma T."/>
            <person name="Shen D."/>
            <person name="Roswanjaya Y."/>
            <person name="Wardhani T."/>
            <person name="Kalhor M.S."/>
            <person name="Jansen J."/>
            <person name="Van den Hoogen J."/>
            <person name="Gungor B."/>
            <person name="Hartog M."/>
            <person name="Hontelez J."/>
            <person name="Verver J."/>
            <person name="Yang W.-C."/>
            <person name="Schijlen E."/>
            <person name="Repin R."/>
            <person name="Schilthuizen M."/>
            <person name="Schranz E."/>
            <person name="Heidstra R."/>
            <person name="Miyata K."/>
            <person name="Fedorova E."/>
            <person name="Kohlen W."/>
            <person name="Bisseling T."/>
            <person name="Smit S."/>
            <person name="Geurts R."/>
        </authorList>
    </citation>
    <scope>NUCLEOTIDE SEQUENCE [LARGE SCALE GENOMIC DNA]</scope>
    <source>
        <strain evidence="4">cv. WU1-14</strain>
    </source>
</reference>
<proteinExistence type="predicted"/>
<dbReference type="InterPro" id="IPR025836">
    <property type="entry name" value="Zn_knuckle_CX2CX4HX4C"/>
</dbReference>
<accession>A0A2P5B2Z9</accession>
<dbReference type="InterPro" id="IPR001878">
    <property type="entry name" value="Znf_CCHC"/>
</dbReference>
<evidence type="ECO:0000313" key="4">
    <source>
        <dbReference type="Proteomes" id="UP000237105"/>
    </source>
</evidence>
<name>A0A2P5B2Z9_PARAD</name>
<dbReference type="PROSITE" id="PS50158">
    <property type="entry name" value="ZF_CCHC"/>
    <property type="match status" value="1"/>
</dbReference>
<dbReference type="OrthoDB" id="1752112at2759"/>
<evidence type="ECO:0000256" key="1">
    <source>
        <dbReference type="PROSITE-ProRule" id="PRU00047"/>
    </source>
</evidence>
<dbReference type="InterPro" id="IPR040256">
    <property type="entry name" value="At4g02000-like"/>
</dbReference>
<dbReference type="Proteomes" id="UP000237105">
    <property type="component" value="Unassembled WGS sequence"/>
</dbReference>
<keyword evidence="1" id="KW-0479">Metal-binding</keyword>
<keyword evidence="1" id="KW-0863">Zinc-finger</keyword>
<dbReference type="GO" id="GO:0008270">
    <property type="term" value="F:zinc ion binding"/>
    <property type="evidence" value="ECO:0007669"/>
    <property type="project" value="UniProtKB-KW"/>
</dbReference>
<evidence type="ECO:0000313" key="3">
    <source>
        <dbReference type="EMBL" id="PON43159.1"/>
    </source>
</evidence>
<dbReference type="Pfam" id="PF14392">
    <property type="entry name" value="zf-CCHC_4"/>
    <property type="match status" value="1"/>
</dbReference>
<dbReference type="EMBL" id="JXTB01000376">
    <property type="protein sequence ID" value="PON43159.1"/>
    <property type="molecule type" value="Genomic_DNA"/>
</dbReference>